<evidence type="ECO:0000313" key="8">
    <source>
        <dbReference type="EMBL" id="PRW50942.1"/>
    </source>
</evidence>
<dbReference type="InterPro" id="IPR044888">
    <property type="entry name" value="Mediatior_Med7_sf"/>
</dbReference>
<feature type="compositionally biased region" description="Low complexity" evidence="7">
    <location>
        <begin position="1"/>
        <end position="10"/>
    </location>
</feature>
<feature type="region of interest" description="Disordered" evidence="7">
    <location>
        <begin position="1"/>
        <end position="48"/>
    </location>
</feature>
<evidence type="ECO:0000256" key="4">
    <source>
        <dbReference type="ARBA" id="ARBA00023163"/>
    </source>
</evidence>
<evidence type="ECO:0000256" key="2">
    <source>
        <dbReference type="ARBA" id="ARBA00009994"/>
    </source>
</evidence>
<dbReference type="Proteomes" id="UP000239899">
    <property type="component" value="Unassembled WGS sequence"/>
</dbReference>
<reference evidence="8 9" key="1">
    <citation type="journal article" date="2018" name="Plant J.">
        <title>Genome sequences of Chlorella sorokiniana UTEX 1602 and Micractinium conductrix SAG 241.80: implications to maltose excretion by a green alga.</title>
        <authorList>
            <person name="Arriola M.B."/>
            <person name="Velmurugan N."/>
            <person name="Zhang Y."/>
            <person name="Plunkett M.H."/>
            <person name="Hondzo H."/>
            <person name="Barney B.M."/>
        </authorList>
    </citation>
    <scope>NUCLEOTIDE SEQUENCE [LARGE SCALE GENOMIC DNA]</scope>
    <source>
        <strain evidence="9">UTEX 1602</strain>
    </source>
</reference>
<comment type="caution">
    <text evidence="8">The sequence shown here is derived from an EMBL/GenBank/DDBJ whole genome shotgun (WGS) entry which is preliminary data.</text>
</comment>
<dbReference type="OrthoDB" id="10253553at2759"/>
<comment type="function">
    <text evidence="6">Component of the Mediator complex, a coactivator involved in the regulated transcription of nearly all RNA polymerase II-dependent genes. Mediator functions as a bridge to convey information from gene-specific regulatory proteins to the basal RNA polymerase II transcription machinery.</text>
</comment>
<evidence type="ECO:0000256" key="3">
    <source>
        <dbReference type="ARBA" id="ARBA00023015"/>
    </source>
</evidence>
<proteinExistence type="inferred from homology"/>
<dbReference type="InterPro" id="IPR009244">
    <property type="entry name" value="Mediatior_Med7"/>
</dbReference>
<evidence type="ECO:0000256" key="6">
    <source>
        <dbReference type="RuleBase" id="RU364060"/>
    </source>
</evidence>
<dbReference type="PANTHER" id="PTHR21428:SF11">
    <property type="entry name" value="MEDIATOR OF RNA POLYMERASE II TRANSCRIPTION SUBUNIT 7"/>
    <property type="match status" value="1"/>
</dbReference>
<evidence type="ECO:0000256" key="7">
    <source>
        <dbReference type="SAM" id="MobiDB-lite"/>
    </source>
</evidence>
<evidence type="ECO:0000256" key="5">
    <source>
        <dbReference type="ARBA" id="ARBA00023242"/>
    </source>
</evidence>
<name>A0A2P6TNN9_CHLSO</name>
<organism evidence="8 9">
    <name type="scientific">Chlorella sorokiniana</name>
    <name type="common">Freshwater green alga</name>
    <dbReference type="NCBI Taxonomy" id="3076"/>
    <lineage>
        <taxon>Eukaryota</taxon>
        <taxon>Viridiplantae</taxon>
        <taxon>Chlorophyta</taxon>
        <taxon>core chlorophytes</taxon>
        <taxon>Trebouxiophyceae</taxon>
        <taxon>Chlorellales</taxon>
        <taxon>Chlorellaceae</taxon>
        <taxon>Chlorella clade</taxon>
        <taxon>Chlorella</taxon>
    </lineage>
</organism>
<comment type="subunit">
    <text evidence="6">Component of the Mediator complex.</text>
</comment>
<accession>A0A2P6TNN9</accession>
<feature type="compositionally biased region" description="Pro residues" evidence="7">
    <location>
        <begin position="11"/>
        <end position="25"/>
    </location>
</feature>
<keyword evidence="6" id="KW-0010">Activator</keyword>
<dbReference type="EMBL" id="LHPG02000010">
    <property type="protein sequence ID" value="PRW50942.1"/>
    <property type="molecule type" value="Genomic_DNA"/>
</dbReference>
<dbReference type="Gene3D" id="6.10.140.200">
    <property type="match status" value="1"/>
</dbReference>
<feature type="compositionally biased region" description="Low complexity" evidence="7">
    <location>
        <begin position="26"/>
        <end position="36"/>
    </location>
</feature>
<dbReference type="GO" id="GO:0070847">
    <property type="term" value="C:core mediator complex"/>
    <property type="evidence" value="ECO:0007669"/>
    <property type="project" value="TreeGrafter"/>
</dbReference>
<dbReference type="GO" id="GO:0003712">
    <property type="term" value="F:transcription coregulator activity"/>
    <property type="evidence" value="ECO:0007669"/>
    <property type="project" value="InterPro"/>
</dbReference>
<dbReference type="PANTHER" id="PTHR21428">
    <property type="entry name" value="MEDIATOR OF RNA POLYMERASE II TRANSCRIPTION SUBUNIT 7"/>
    <property type="match status" value="1"/>
</dbReference>
<keyword evidence="5 6" id="KW-0539">Nucleus</keyword>
<dbReference type="Pfam" id="PF05983">
    <property type="entry name" value="Med7"/>
    <property type="match status" value="1"/>
</dbReference>
<dbReference type="GO" id="GO:0006357">
    <property type="term" value="P:regulation of transcription by RNA polymerase II"/>
    <property type="evidence" value="ECO:0007669"/>
    <property type="project" value="InterPro"/>
</dbReference>
<keyword evidence="3 6" id="KW-0805">Transcription regulation</keyword>
<keyword evidence="9" id="KW-1185">Reference proteome</keyword>
<sequence length="195" mass="20806">MAAPPQQQAGAPPPQQQLYPPPPPFFRLYRPGAELAPPLPPPPPAGEYQSFGIADSTEVVLPPLMGRQLYQAAADGSIDFKAQLLALHRELVANVLELLTVLVDKPSLWARQVENVGAVLRNMQHLCNLLRPTQARQTLLHTLQQEVAARRAASQELRDKVAQAEAALSGGADQLVAAAAELQRAAAAAGRVAAT</sequence>
<gene>
    <name evidence="8" type="ORF">C2E21_5526</name>
</gene>
<dbReference type="SUPFAM" id="SSF140718">
    <property type="entry name" value="Mediator hinge subcomplex-like"/>
    <property type="match status" value="1"/>
</dbReference>
<dbReference type="InterPro" id="IPR037212">
    <property type="entry name" value="Med7/Med21-like"/>
</dbReference>
<dbReference type="GO" id="GO:0016592">
    <property type="term" value="C:mediator complex"/>
    <property type="evidence" value="ECO:0007669"/>
    <property type="project" value="InterPro"/>
</dbReference>
<comment type="subcellular location">
    <subcellularLocation>
        <location evidence="1 6">Nucleus</location>
    </subcellularLocation>
</comment>
<protein>
    <recommendedName>
        <fullName evidence="6">Mediator of RNA polymerase II transcription subunit 7</fullName>
    </recommendedName>
</protein>
<evidence type="ECO:0000313" key="9">
    <source>
        <dbReference type="Proteomes" id="UP000239899"/>
    </source>
</evidence>
<comment type="similarity">
    <text evidence="2 6">Belongs to the Mediator complex subunit 7 family.</text>
</comment>
<dbReference type="STRING" id="3076.A0A2P6TNN9"/>
<keyword evidence="4 6" id="KW-0804">Transcription</keyword>
<dbReference type="AlphaFoldDB" id="A0A2P6TNN9"/>
<evidence type="ECO:0000256" key="1">
    <source>
        <dbReference type="ARBA" id="ARBA00004123"/>
    </source>
</evidence>